<dbReference type="InterPro" id="IPR018289">
    <property type="entry name" value="MULE_transposase_dom"/>
</dbReference>
<name>A0A3M7S999_BRAPC</name>
<keyword evidence="4" id="KW-1185">Reference proteome</keyword>
<organism evidence="3 4">
    <name type="scientific">Brachionus plicatilis</name>
    <name type="common">Marine rotifer</name>
    <name type="synonym">Brachionus muelleri</name>
    <dbReference type="NCBI Taxonomy" id="10195"/>
    <lineage>
        <taxon>Eukaryota</taxon>
        <taxon>Metazoa</taxon>
        <taxon>Spiralia</taxon>
        <taxon>Gnathifera</taxon>
        <taxon>Rotifera</taxon>
        <taxon>Eurotatoria</taxon>
        <taxon>Monogononta</taxon>
        <taxon>Pseudotrocha</taxon>
        <taxon>Ploima</taxon>
        <taxon>Brachionidae</taxon>
        <taxon>Brachionus</taxon>
    </lineage>
</organism>
<feature type="compositionally biased region" description="Low complexity" evidence="1">
    <location>
        <begin position="347"/>
        <end position="383"/>
    </location>
</feature>
<dbReference type="Proteomes" id="UP000276133">
    <property type="component" value="Unassembled WGS sequence"/>
</dbReference>
<reference evidence="3 4" key="1">
    <citation type="journal article" date="2018" name="Sci. Rep.">
        <title>Genomic signatures of local adaptation to the degree of environmental predictability in rotifers.</title>
        <authorList>
            <person name="Franch-Gras L."/>
            <person name="Hahn C."/>
            <person name="Garcia-Roger E.M."/>
            <person name="Carmona M.J."/>
            <person name="Serra M."/>
            <person name="Gomez A."/>
        </authorList>
    </citation>
    <scope>NUCLEOTIDE SEQUENCE [LARGE SCALE GENOMIC DNA]</scope>
    <source>
        <strain evidence="3">HYR1</strain>
    </source>
</reference>
<dbReference type="OrthoDB" id="119028at2759"/>
<feature type="compositionally biased region" description="Basic residues" evidence="1">
    <location>
        <begin position="386"/>
        <end position="395"/>
    </location>
</feature>
<gene>
    <name evidence="3" type="ORF">BpHYR1_024800</name>
</gene>
<accession>A0A3M7S999</accession>
<dbReference type="EMBL" id="REGN01001836">
    <property type="protein sequence ID" value="RNA32158.1"/>
    <property type="molecule type" value="Genomic_DNA"/>
</dbReference>
<evidence type="ECO:0000256" key="1">
    <source>
        <dbReference type="SAM" id="MobiDB-lite"/>
    </source>
</evidence>
<evidence type="ECO:0000259" key="2">
    <source>
        <dbReference type="Pfam" id="PF10551"/>
    </source>
</evidence>
<dbReference type="AlphaFoldDB" id="A0A3M7S999"/>
<feature type="non-terminal residue" evidence="3">
    <location>
        <position position="1"/>
    </location>
</feature>
<protein>
    <recommendedName>
        <fullName evidence="2">MULE transposase domain-containing protein</fullName>
    </recommendedName>
</protein>
<proteinExistence type="predicted"/>
<feature type="domain" description="MULE transposase" evidence="2">
    <location>
        <begin position="78"/>
        <end position="176"/>
    </location>
</feature>
<comment type="caution">
    <text evidence="3">The sequence shown here is derived from an EMBL/GenBank/DDBJ whole genome shotgun (WGS) entry which is preliminary data.</text>
</comment>
<dbReference type="Pfam" id="PF10551">
    <property type="entry name" value="MULE"/>
    <property type="match status" value="1"/>
</dbReference>
<feature type="region of interest" description="Disordered" evidence="1">
    <location>
        <begin position="347"/>
        <end position="399"/>
    </location>
</feature>
<sequence>SQIQTFLKVLKSETVQNITSLDELFAWCRDNERTPDDPNVMFCPMHQIDRDRGIITALRIFLTTMKLLSLVEEDVEMLATDSTYKLVWNGYKVLLVGSCDREKKFHPFGIAVTMCEKNQDFEFLFYALKETVKKLFERHIQPTVLLADGAEAIHNGFAKVFTLEKRIMCWAHVKRNVHTRFCRNKHYYHIKNDIDSLQLSITESMFESASKLFIKKWTELDKDFSSYFETTWINSSVNGWFDGRSQSHPITNNALESHNKIIKDLVERKSMPLADFLKNINDAVLQFWSFQRNDIRPDQKVFSKEPNVSLDDFKRGFAWEILGLKVLKQKFGGKTFFFVQRTPKATQASTSTQATTSTQASTSTQATTSTQASTSTQATTSTQPEKRKRGRPPKKNVKEVENKLHEVDTFKPIDKERCKNYIQMLNQCELTLIGRVHFIKELFSFFEQQFK</sequence>
<evidence type="ECO:0000313" key="4">
    <source>
        <dbReference type="Proteomes" id="UP000276133"/>
    </source>
</evidence>
<evidence type="ECO:0000313" key="3">
    <source>
        <dbReference type="EMBL" id="RNA32158.1"/>
    </source>
</evidence>